<dbReference type="AlphaFoldDB" id="A0AA35V8U7"/>
<keyword evidence="2" id="KW-1185">Reference proteome</keyword>
<name>A0AA35V8U7_LACSI</name>
<accession>A0AA35V8U7</accession>
<proteinExistence type="predicted"/>
<protein>
    <submittedName>
        <fullName evidence="1">Uncharacterized protein</fullName>
    </submittedName>
</protein>
<dbReference type="EMBL" id="OX465078">
    <property type="protein sequence ID" value="CAI9272689.1"/>
    <property type="molecule type" value="Genomic_DNA"/>
</dbReference>
<evidence type="ECO:0000313" key="1">
    <source>
        <dbReference type="EMBL" id="CAI9272689.1"/>
    </source>
</evidence>
<sequence>MNFPLFEHAIFITKGIQDLSIDSTSFPDLGIVFKLSKNSKKKHFLPTNGFHRCSKNQLADTITYIEKFKFIADEWISTPMKINGSEHLIAELQRVQIEKRYGICAYLKDLSADLDTEDKDAMSLSLLSFVDTAVSVKSSLAVGHLCSIIHNPCSLDSATISLKPKTLQVFIRDVEADGWERYNFSIICESCLGDNPYIQMKR</sequence>
<gene>
    <name evidence="1" type="ORF">LSALG_LOCUS12890</name>
</gene>
<evidence type="ECO:0000313" key="2">
    <source>
        <dbReference type="Proteomes" id="UP001177003"/>
    </source>
</evidence>
<dbReference type="Proteomes" id="UP001177003">
    <property type="component" value="Chromosome 2"/>
</dbReference>
<reference evidence="1" key="1">
    <citation type="submission" date="2023-04" db="EMBL/GenBank/DDBJ databases">
        <authorList>
            <person name="Vijverberg K."/>
            <person name="Xiong W."/>
            <person name="Schranz E."/>
        </authorList>
    </citation>
    <scope>NUCLEOTIDE SEQUENCE</scope>
</reference>
<organism evidence="1 2">
    <name type="scientific">Lactuca saligna</name>
    <name type="common">Willowleaf lettuce</name>
    <dbReference type="NCBI Taxonomy" id="75948"/>
    <lineage>
        <taxon>Eukaryota</taxon>
        <taxon>Viridiplantae</taxon>
        <taxon>Streptophyta</taxon>
        <taxon>Embryophyta</taxon>
        <taxon>Tracheophyta</taxon>
        <taxon>Spermatophyta</taxon>
        <taxon>Magnoliopsida</taxon>
        <taxon>eudicotyledons</taxon>
        <taxon>Gunneridae</taxon>
        <taxon>Pentapetalae</taxon>
        <taxon>asterids</taxon>
        <taxon>campanulids</taxon>
        <taxon>Asterales</taxon>
        <taxon>Asteraceae</taxon>
        <taxon>Cichorioideae</taxon>
        <taxon>Cichorieae</taxon>
        <taxon>Lactucinae</taxon>
        <taxon>Lactuca</taxon>
    </lineage>
</organism>